<keyword evidence="6 12" id="KW-0378">Hydrolase</keyword>
<comment type="catalytic activity">
    <reaction evidence="11">
        <text>a sphingomyelin + H2O = phosphocholine + an N-acylsphing-4-enine + H(+)</text>
        <dbReference type="Rhea" id="RHEA:19253"/>
        <dbReference type="ChEBI" id="CHEBI:15377"/>
        <dbReference type="ChEBI" id="CHEBI:15378"/>
        <dbReference type="ChEBI" id="CHEBI:17636"/>
        <dbReference type="ChEBI" id="CHEBI:52639"/>
        <dbReference type="ChEBI" id="CHEBI:295975"/>
        <dbReference type="EC" id="3.1.4.12"/>
    </reaction>
    <physiologicalReaction direction="left-to-right" evidence="11">
        <dbReference type="Rhea" id="RHEA:19254"/>
    </physiologicalReaction>
</comment>
<evidence type="ECO:0000259" key="15">
    <source>
        <dbReference type="PROSITE" id="PS50015"/>
    </source>
</evidence>
<name>A0A814DNU2_9BILA</name>
<dbReference type="GO" id="GO:0004767">
    <property type="term" value="F:sphingomyelin phosphodiesterase activity"/>
    <property type="evidence" value="ECO:0007669"/>
    <property type="project" value="UniProtKB-UniRule"/>
</dbReference>
<dbReference type="GO" id="GO:0046513">
    <property type="term" value="P:ceramide biosynthetic process"/>
    <property type="evidence" value="ECO:0007669"/>
    <property type="project" value="UniProtKB-ARBA"/>
</dbReference>
<comment type="cofactor">
    <cofactor evidence="13">
        <name>Zn(2+)</name>
        <dbReference type="ChEBI" id="CHEBI:29105"/>
    </cofactor>
    <text evidence="13">Binds 2 Zn(2+) ions per subunit.</text>
</comment>
<evidence type="ECO:0000256" key="7">
    <source>
        <dbReference type="ARBA" id="ARBA00022833"/>
    </source>
</evidence>
<feature type="binding site" evidence="13">
    <location>
        <position position="257"/>
    </location>
    <ligand>
        <name>Zn(2+)</name>
        <dbReference type="ChEBI" id="CHEBI:29105"/>
        <label>1</label>
    </ligand>
</feature>
<evidence type="ECO:0000313" key="17">
    <source>
        <dbReference type="Proteomes" id="UP000663879"/>
    </source>
</evidence>
<evidence type="ECO:0000256" key="1">
    <source>
        <dbReference type="ARBA" id="ARBA00004613"/>
    </source>
</evidence>
<dbReference type="PANTHER" id="PTHR10340:SF34">
    <property type="entry name" value="SPHINGOMYELIN PHOSPHODIESTERASE"/>
    <property type="match status" value="1"/>
</dbReference>
<evidence type="ECO:0000256" key="3">
    <source>
        <dbReference type="ARBA" id="ARBA00022525"/>
    </source>
</evidence>
<comment type="caution">
    <text evidence="16">The sequence shown here is derived from an EMBL/GenBank/DDBJ whole genome shotgun (WGS) entry which is preliminary data.</text>
</comment>
<dbReference type="GO" id="GO:0046872">
    <property type="term" value="F:metal ion binding"/>
    <property type="evidence" value="ECO:0007669"/>
    <property type="project" value="UniProtKB-KW"/>
</dbReference>
<keyword evidence="7 13" id="KW-0862">Zinc</keyword>
<feature type="disulfide bond" evidence="14">
    <location>
        <begin position="564"/>
        <end position="568"/>
    </location>
</feature>
<dbReference type="GO" id="GO:0005615">
    <property type="term" value="C:extracellular space"/>
    <property type="evidence" value="ECO:0007669"/>
    <property type="project" value="TreeGrafter"/>
</dbReference>
<evidence type="ECO:0000256" key="9">
    <source>
        <dbReference type="ARBA" id="ARBA00023180"/>
    </source>
</evidence>
<dbReference type="PROSITE" id="PS50015">
    <property type="entry name" value="SAP_B"/>
    <property type="match status" value="1"/>
</dbReference>
<feature type="disulfide bond" evidence="14">
    <location>
        <begin position="203"/>
        <end position="229"/>
    </location>
</feature>
<evidence type="ECO:0000256" key="2">
    <source>
        <dbReference type="ARBA" id="ARBA00008234"/>
    </source>
</evidence>
<evidence type="ECO:0000256" key="10">
    <source>
        <dbReference type="ARBA" id="ARBA00023295"/>
    </source>
</evidence>
<dbReference type="InterPro" id="IPR041805">
    <property type="entry name" value="ASMase/PPN1_MPP"/>
</dbReference>
<feature type="binding site" evidence="13">
    <location>
        <position position="182"/>
    </location>
    <ligand>
        <name>Zn(2+)</name>
        <dbReference type="ChEBI" id="CHEBI:29105"/>
        <label>1</label>
    </ligand>
</feature>
<dbReference type="InterPro" id="IPR004843">
    <property type="entry name" value="Calcineurin-like_PHP"/>
</dbReference>
<dbReference type="Pfam" id="PF00149">
    <property type="entry name" value="Metallophos"/>
    <property type="match status" value="1"/>
</dbReference>
<organism evidence="16 17">
    <name type="scientific">Brachionus calyciflorus</name>
    <dbReference type="NCBI Taxonomy" id="104777"/>
    <lineage>
        <taxon>Eukaryota</taxon>
        <taxon>Metazoa</taxon>
        <taxon>Spiralia</taxon>
        <taxon>Gnathifera</taxon>
        <taxon>Rotifera</taxon>
        <taxon>Eurotatoria</taxon>
        <taxon>Monogononta</taxon>
        <taxon>Pseudotrocha</taxon>
        <taxon>Ploima</taxon>
        <taxon>Brachionidae</taxon>
        <taxon>Brachionus</taxon>
    </lineage>
</organism>
<keyword evidence="3" id="KW-0964">Secreted</keyword>
<comment type="similarity">
    <text evidence="2 12">Belongs to the acid sphingomyelinase family.</text>
</comment>
<dbReference type="InterPro" id="IPR011160">
    <property type="entry name" value="Sphingomy_PDE"/>
</dbReference>
<keyword evidence="9" id="KW-0325">Glycoprotein</keyword>
<evidence type="ECO:0000256" key="8">
    <source>
        <dbReference type="ARBA" id="ARBA00023157"/>
    </source>
</evidence>
<dbReference type="InterPro" id="IPR045473">
    <property type="entry name" value="ASM_C"/>
</dbReference>
<keyword evidence="5" id="KW-0732">Signal</keyword>
<dbReference type="SUPFAM" id="SSF56300">
    <property type="entry name" value="Metallo-dependent phosphatases"/>
    <property type="match status" value="1"/>
</dbReference>
<dbReference type="GO" id="GO:0016798">
    <property type="term" value="F:hydrolase activity, acting on glycosyl bonds"/>
    <property type="evidence" value="ECO:0007669"/>
    <property type="project" value="UniProtKB-KW"/>
</dbReference>
<accession>A0A814DNU2</accession>
<feature type="domain" description="Saposin B-type" evidence="15">
    <location>
        <begin position="63"/>
        <end position="144"/>
    </location>
</feature>
<dbReference type="GO" id="GO:0016020">
    <property type="term" value="C:membrane"/>
    <property type="evidence" value="ECO:0007669"/>
    <property type="project" value="GOC"/>
</dbReference>
<dbReference type="Proteomes" id="UP000663879">
    <property type="component" value="Unassembled WGS sequence"/>
</dbReference>
<dbReference type="Gene3D" id="3.60.21.10">
    <property type="match status" value="1"/>
</dbReference>
<feature type="disulfide bond" evidence="14">
    <location>
        <begin position="97"/>
        <end position="108"/>
    </location>
</feature>
<keyword evidence="4 13" id="KW-0479">Metal-binding</keyword>
<dbReference type="InterPro" id="IPR008139">
    <property type="entry name" value="SaposinB_dom"/>
</dbReference>
<keyword evidence="10 12" id="KW-0326">Glycosidase</keyword>
<sequence length="587" mass="68341">MSKDHIFNRVIVFVGILSIFLFVQAFSLPFNKQSTEICHDQTDCKYLLTEDLRDRQYSRRPTRRQLCEFCRITMPLVRGLISRNKTDHIQDIATYICGQLKIADDTVCRMAIEAYQTSVFSVTRNTQLTSHEMCSLALGCSKIKNPIIAWNISLPDVPKPPVIPFRPPPPHAKKIRILQLSDIHIDFEYQPGSLADCEQPLCCRNISTSKSKTKTEESEAGFWGDYRNCDIPVWTVENMFKHIVKNEKFDFIYWTGDLPPHNIWNQTRNDQINAQEQLTRLFLKYFPDKIILPTLGNHEATPCNLFPTPTVKEDNIEWLYNVLAKEWTQTGLPSSFYDNIKNGAFYSIKMAPNFRVISLNTNYCPKENFWLFLNSTDPLGQLDWLVKILQQSENNNEKVHIIGHIDPSQCLESWSANYYRIVNRYESTIVGQIFGHSHKDEISLFYDLENTTRAVSVAYLGPSVTPLSFLNPSYRIYEVDGNYPMATWQILDHTTVYLNLTEANLYNVTKWKKEYSVREVFQLENLMPESWNDLLDKVLDDIDSEQANKLFRYYSKSSDRFPDCDAYCKRKLFCSFKQARSDNFIPC</sequence>
<evidence type="ECO:0000256" key="12">
    <source>
        <dbReference type="PIRNR" id="PIRNR000948"/>
    </source>
</evidence>
<feature type="disulfide bond" evidence="14">
    <location>
        <begin position="364"/>
        <end position="410"/>
    </location>
</feature>
<evidence type="ECO:0000256" key="4">
    <source>
        <dbReference type="ARBA" id="ARBA00022723"/>
    </source>
</evidence>
<dbReference type="PANTHER" id="PTHR10340">
    <property type="entry name" value="SPHINGOMYELIN PHOSPHODIESTERASE"/>
    <property type="match status" value="1"/>
</dbReference>
<dbReference type="GO" id="GO:0006685">
    <property type="term" value="P:sphingomyelin catabolic process"/>
    <property type="evidence" value="ECO:0007669"/>
    <property type="project" value="UniProtKB-UniRule"/>
</dbReference>
<keyword evidence="8 14" id="KW-1015">Disulfide bond</keyword>
<feature type="binding site" evidence="13">
    <location>
        <position position="257"/>
    </location>
    <ligand>
        <name>Zn(2+)</name>
        <dbReference type="ChEBI" id="CHEBI:29105"/>
        <label>2</label>
    </ligand>
</feature>
<evidence type="ECO:0000256" key="5">
    <source>
        <dbReference type="ARBA" id="ARBA00022729"/>
    </source>
</evidence>
<dbReference type="EMBL" id="CAJNOC010002921">
    <property type="protein sequence ID" value="CAF0958166.1"/>
    <property type="molecule type" value="Genomic_DNA"/>
</dbReference>
<feature type="disulfide bond" evidence="14">
    <location>
        <begin position="70"/>
        <end position="134"/>
    </location>
</feature>
<proteinExistence type="inferred from homology"/>
<evidence type="ECO:0000256" key="13">
    <source>
        <dbReference type="PIRSR" id="PIRSR000948-1"/>
    </source>
</evidence>
<dbReference type="CDD" id="cd00842">
    <property type="entry name" value="MPP_ASMase"/>
    <property type="match status" value="1"/>
</dbReference>
<comment type="subcellular location">
    <subcellularLocation>
        <location evidence="1">Secreted</location>
    </subcellularLocation>
</comment>
<feature type="binding site" evidence="13">
    <location>
        <position position="404"/>
    </location>
    <ligand>
        <name>Zn(2+)</name>
        <dbReference type="ChEBI" id="CHEBI:29105"/>
        <label>2</label>
    </ligand>
</feature>
<protein>
    <recommendedName>
        <fullName evidence="12">Sphingomyelin phosphodiesterase</fullName>
    </recommendedName>
</protein>
<dbReference type="OrthoDB" id="282973at2759"/>
<feature type="disulfide bond" evidence="14">
    <location>
        <begin position="197"/>
        <end position="202"/>
    </location>
</feature>
<evidence type="ECO:0000256" key="14">
    <source>
        <dbReference type="PIRSR" id="PIRSR000948-2"/>
    </source>
</evidence>
<dbReference type="SUPFAM" id="SSF47862">
    <property type="entry name" value="Saposin"/>
    <property type="match status" value="1"/>
</dbReference>
<feature type="binding site" evidence="13">
    <location>
        <position position="438"/>
    </location>
    <ligand>
        <name>Zn(2+)</name>
        <dbReference type="ChEBI" id="CHEBI:29105"/>
        <label>1</label>
    </ligand>
</feature>
<evidence type="ECO:0000256" key="6">
    <source>
        <dbReference type="ARBA" id="ARBA00022801"/>
    </source>
</evidence>
<dbReference type="InterPro" id="IPR029052">
    <property type="entry name" value="Metallo-depent_PP-like"/>
</dbReference>
<dbReference type="Pfam" id="PF19272">
    <property type="entry name" value="ASMase_C"/>
    <property type="match status" value="1"/>
</dbReference>
<feature type="binding site" evidence="13">
    <location>
        <position position="436"/>
    </location>
    <ligand>
        <name>Zn(2+)</name>
        <dbReference type="ChEBI" id="CHEBI:29105"/>
        <label>2</label>
    </ligand>
</feature>
<evidence type="ECO:0000313" key="16">
    <source>
        <dbReference type="EMBL" id="CAF0958166.1"/>
    </source>
</evidence>
<keyword evidence="17" id="KW-1185">Reference proteome</keyword>
<comment type="function">
    <text evidence="12">Converts sphingomyelin to ceramide.</text>
</comment>
<feature type="binding site" evidence="13">
    <location>
        <position position="184"/>
    </location>
    <ligand>
        <name>Zn(2+)</name>
        <dbReference type="ChEBI" id="CHEBI:29105"/>
        <label>1</label>
    </ligand>
</feature>
<gene>
    <name evidence="16" type="ORF">OXX778_LOCUS14305</name>
</gene>
<feature type="binding site" evidence="13">
    <location>
        <position position="297"/>
    </location>
    <ligand>
        <name>Zn(2+)</name>
        <dbReference type="ChEBI" id="CHEBI:29105"/>
        <label>2</label>
    </ligand>
</feature>
<reference evidence="16" key="1">
    <citation type="submission" date="2021-02" db="EMBL/GenBank/DDBJ databases">
        <authorList>
            <person name="Nowell W R."/>
        </authorList>
    </citation>
    <scope>NUCLEOTIDE SEQUENCE</scope>
    <source>
        <strain evidence="16">Ploen Becks lab</strain>
    </source>
</reference>
<dbReference type="PIRSF" id="PIRSF000948">
    <property type="entry name" value="Sphingomy_PDE"/>
    <property type="match status" value="1"/>
</dbReference>
<evidence type="ECO:0000256" key="11">
    <source>
        <dbReference type="ARBA" id="ARBA00047268"/>
    </source>
</evidence>
<dbReference type="InterPro" id="IPR011001">
    <property type="entry name" value="Saposin-like"/>
</dbReference>
<dbReference type="AlphaFoldDB" id="A0A814DNU2"/>